<accession>M5RP18</accession>
<name>M5RP18_9BACT</name>
<proteinExistence type="predicted"/>
<organism evidence="1 2">
    <name type="scientific">Rhodopirellula maiorica SM1</name>
    <dbReference type="NCBI Taxonomy" id="1265738"/>
    <lineage>
        <taxon>Bacteria</taxon>
        <taxon>Pseudomonadati</taxon>
        <taxon>Planctomycetota</taxon>
        <taxon>Planctomycetia</taxon>
        <taxon>Pirellulales</taxon>
        <taxon>Pirellulaceae</taxon>
        <taxon>Novipirellula</taxon>
    </lineage>
</organism>
<dbReference type="EMBL" id="ANOG01000297">
    <property type="protein sequence ID" value="EMI20946.1"/>
    <property type="molecule type" value="Genomic_DNA"/>
</dbReference>
<gene>
    <name evidence="1" type="ORF">RMSM_02125</name>
</gene>
<dbReference type="AlphaFoldDB" id="M5RP18"/>
<protein>
    <submittedName>
        <fullName evidence="1">Uncharacterized protein</fullName>
    </submittedName>
</protein>
<keyword evidence="2" id="KW-1185">Reference proteome</keyword>
<reference evidence="1 2" key="1">
    <citation type="journal article" date="2013" name="Mar. Genomics">
        <title>Expression of sulfatases in Rhodopirellula baltica and the diversity of sulfatases in the genus Rhodopirellula.</title>
        <authorList>
            <person name="Wegner C.E."/>
            <person name="Richter-Heitmann T."/>
            <person name="Klindworth A."/>
            <person name="Klockow C."/>
            <person name="Richter M."/>
            <person name="Achstetter T."/>
            <person name="Glockner F.O."/>
            <person name="Harder J."/>
        </authorList>
    </citation>
    <scope>NUCLEOTIDE SEQUENCE [LARGE SCALE GENOMIC DNA]</scope>
    <source>
        <strain evidence="1 2">SM1</strain>
    </source>
</reference>
<dbReference type="Proteomes" id="UP000011991">
    <property type="component" value="Unassembled WGS sequence"/>
</dbReference>
<evidence type="ECO:0000313" key="2">
    <source>
        <dbReference type="Proteomes" id="UP000011991"/>
    </source>
</evidence>
<sequence length="46" mass="5313">MPLRRLDSESLCIRKVGIAYHNFPIVGSKPVFRRCKIKIDLEKTPS</sequence>
<dbReference type="PATRIC" id="fig|1265738.3.peg.2131"/>
<comment type="caution">
    <text evidence="1">The sequence shown here is derived from an EMBL/GenBank/DDBJ whole genome shotgun (WGS) entry which is preliminary data.</text>
</comment>
<evidence type="ECO:0000313" key="1">
    <source>
        <dbReference type="EMBL" id="EMI20946.1"/>
    </source>
</evidence>